<keyword evidence="2" id="KW-1185">Reference proteome</keyword>
<name>A0A835INU2_9MAGN</name>
<reference evidence="1 2" key="1">
    <citation type="submission" date="2020-10" db="EMBL/GenBank/DDBJ databases">
        <title>The Coptis chinensis genome and diversification of protoberbering-type alkaloids.</title>
        <authorList>
            <person name="Wang B."/>
            <person name="Shu S."/>
            <person name="Song C."/>
            <person name="Liu Y."/>
        </authorList>
    </citation>
    <scope>NUCLEOTIDE SEQUENCE [LARGE SCALE GENOMIC DNA]</scope>
    <source>
        <strain evidence="1">HL-2020</strain>
        <tissue evidence="1">Leaf</tissue>
    </source>
</reference>
<sequence length="69" mass="8235">MRLNFTVPLNQLGNGYCIYLLVFVHEWKFPVGTKTDELCLEFQFQSRSWIHLYSIRARGLLELSKLDER</sequence>
<organism evidence="1 2">
    <name type="scientific">Coptis chinensis</name>
    <dbReference type="NCBI Taxonomy" id="261450"/>
    <lineage>
        <taxon>Eukaryota</taxon>
        <taxon>Viridiplantae</taxon>
        <taxon>Streptophyta</taxon>
        <taxon>Embryophyta</taxon>
        <taxon>Tracheophyta</taxon>
        <taxon>Spermatophyta</taxon>
        <taxon>Magnoliopsida</taxon>
        <taxon>Ranunculales</taxon>
        <taxon>Ranunculaceae</taxon>
        <taxon>Coptidoideae</taxon>
        <taxon>Coptis</taxon>
    </lineage>
</organism>
<evidence type="ECO:0000313" key="1">
    <source>
        <dbReference type="EMBL" id="KAF9620013.1"/>
    </source>
</evidence>
<dbReference type="AlphaFoldDB" id="A0A835INU2"/>
<proteinExistence type="predicted"/>
<evidence type="ECO:0000313" key="2">
    <source>
        <dbReference type="Proteomes" id="UP000631114"/>
    </source>
</evidence>
<accession>A0A835INU2</accession>
<comment type="caution">
    <text evidence="1">The sequence shown here is derived from an EMBL/GenBank/DDBJ whole genome shotgun (WGS) entry which is preliminary data.</text>
</comment>
<gene>
    <name evidence="1" type="ORF">IFM89_010629</name>
</gene>
<dbReference type="Proteomes" id="UP000631114">
    <property type="component" value="Unassembled WGS sequence"/>
</dbReference>
<protein>
    <submittedName>
        <fullName evidence="1">Uncharacterized protein</fullName>
    </submittedName>
</protein>
<dbReference type="EMBL" id="JADFTS010000002">
    <property type="protein sequence ID" value="KAF9620013.1"/>
    <property type="molecule type" value="Genomic_DNA"/>
</dbReference>